<proteinExistence type="predicted"/>
<name>A0AAV4RWK0_CAEEX</name>
<comment type="caution">
    <text evidence="1">The sequence shown here is derived from an EMBL/GenBank/DDBJ whole genome shotgun (WGS) entry which is preliminary data.</text>
</comment>
<dbReference type="AlphaFoldDB" id="A0AAV4RWK0"/>
<sequence length="312" mass="36837">MRWVQLGCKRGHLIDLRKDAKVFDICHDIILNIVETLKQESLTIANELKNLNKINIEEVAANFEEIEFLANCKRILNNAIKNRNNQNSLTEFEMMKLVRYQDSRIVKICKEQFVFLQESANVEIDLLDMCKKVFQEFIQMVTATIQLTESVLLSVVEKKLKIEIEVSDSIIGCEKFFSEIAEVLKADILGLKEGLKDIQQNRDEFLKMNDITLNVWINNYEDFITSILQSYCEDGKELKNKVEFFEENATRKLSTNCQWMLLKFLTMKELLRSYRRRAFKHFSISEKLHNQCKDRKLQKALYKQWMKAPEKL</sequence>
<evidence type="ECO:0000313" key="2">
    <source>
        <dbReference type="Proteomes" id="UP001054945"/>
    </source>
</evidence>
<dbReference type="EMBL" id="BPLR01008369">
    <property type="protein sequence ID" value="GIY24243.1"/>
    <property type="molecule type" value="Genomic_DNA"/>
</dbReference>
<accession>A0AAV4RWK0</accession>
<reference evidence="1 2" key="1">
    <citation type="submission" date="2021-06" db="EMBL/GenBank/DDBJ databases">
        <title>Caerostris extrusa draft genome.</title>
        <authorList>
            <person name="Kono N."/>
            <person name="Arakawa K."/>
        </authorList>
    </citation>
    <scope>NUCLEOTIDE SEQUENCE [LARGE SCALE GENOMIC DNA]</scope>
</reference>
<dbReference type="Proteomes" id="UP001054945">
    <property type="component" value="Unassembled WGS sequence"/>
</dbReference>
<keyword evidence="2" id="KW-1185">Reference proteome</keyword>
<gene>
    <name evidence="1" type="primary">AVEN_252658_1</name>
    <name evidence="1" type="ORF">CEXT_701</name>
</gene>
<evidence type="ECO:0000313" key="1">
    <source>
        <dbReference type="EMBL" id="GIY24243.1"/>
    </source>
</evidence>
<protein>
    <submittedName>
        <fullName evidence="1">Uncharacterized protein</fullName>
    </submittedName>
</protein>
<organism evidence="1 2">
    <name type="scientific">Caerostris extrusa</name>
    <name type="common">Bark spider</name>
    <name type="synonym">Caerostris bankana</name>
    <dbReference type="NCBI Taxonomy" id="172846"/>
    <lineage>
        <taxon>Eukaryota</taxon>
        <taxon>Metazoa</taxon>
        <taxon>Ecdysozoa</taxon>
        <taxon>Arthropoda</taxon>
        <taxon>Chelicerata</taxon>
        <taxon>Arachnida</taxon>
        <taxon>Araneae</taxon>
        <taxon>Araneomorphae</taxon>
        <taxon>Entelegynae</taxon>
        <taxon>Araneoidea</taxon>
        <taxon>Araneidae</taxon>
        <taxon>Caerostris</taxon>
    </lineage>
</organism>